<organism evidence="2 3">
    <name type="scientific">Rhizoclosmatium globosum</name>
    <dbReference type="NCBI Taxonomy" id="329046"/>
    <lineage>
        <taxon>Eukaryota</taxon>
        <taxon>Fungi</taxon>
        <taxon>Fungi incertae sedis</taxon>
        <taxon>Chytridiomycota</taxon>
        <taxon>Chytridiomycota incertae sedis</taxon>
        <taxon>Chytridiomycetes</taxon>
        <taxon>Chytridiales</taxon>
        <taxon>Chytriomycetaceae</taxon>
        <taxon>Rhizoclosmatium</taxon>
    </lineage>
</organism>
<name>A0A1Y2CTM8_9FUNG</name>
<proteinExistence type="predicted"/>
<feature type="compositionally biased region" description="Acidic residues" evidence="1">
    <location>
        <begin position="237"/>
        <end position="247"/>
    </location>
</feature>
<accession>A0A1Y2CTM8</accession>
<gene>
    <name evidence="2" type="ORF">BCR33DRAFT_839203</name>
</gene>
<evidence type="ECO:0000256" key="1">
    <source>
        <dbReference type="SAM" id="MobiDB-lite"/>
    </source>
</evidence>
<evidence type="ECO:0000313" key="2">
    <source>
        <dbReference type="EMBL" id="ORY50371.1"/>
    </source>
</evidence>
<dbReference type="AlphaFoldDB" id="A0A1Y2CTM8"/>
<evidence type="ECO:0000313" key="3">
    <source>
        <dbReference type="Proteomes" id="UP000193642"/>
    </source>
</evidence>
<dbReference type="Proteomes" id="UP000193642">
    <property type="component" value="Unassembled WGS sequence"/>
</dbReference>
<sequence>MMSPAYTQAMNGGVERPLGVERERAFLFVYCSNLTMKFFTFAMEYSLEVGHCVVYTGTGEIPYELLYGKEVDESKLKRLYTFGCLGACFVDKKIRKQLGIPKGQKAEPCLFLGYSKTGMKRVYKFRTKAVHEELHVRFLNRILPGTTLHPHHMNPYMNLNASLENDPEWKQLDEFEVVESVESVQRELPPAIPDKSDPQQAEIRFEGEVKLSGSRDKETPIVVFDTPNRDSDVDQTQLDDSDEDDNDHEPINESILEDQSGEPDSSADNSQIKDRLRQRKPVNYADIARGQVEREPNNLSISVDQLETEKYQDYLEKLEGLMALYASLTSIDNGNEPTSSTTADEEIVSDLSDTELQARLNLRALALLAEVIRISRFRTMKRLQQDENHTVTQQSW</sequence>
<feature type="region of interest" description="Disordered" evidence="1">
    <location>
        <begin position="207"/>
        <end position="280"/>
    </location>
</feature>
<protein>
    <submittedName>
        <fullName evidence="2">Uncharacterized protein</fullName>
    </submittedName>
</protein>
<keyword evidence="3" id="KW-1185">Reference proteome</keyword>
<reference evidence="2 3" key="1">
    <citation type="submission" date="2016-07" db="EMBL/GenBank/DDBJ databases">
        <title>Pervasive Adenine N6-methylation of Active Genes in Fungi.</title>
        <authorList>
            <consortium name="DOE Joint Genome Institute"/>
            <person name="Mondo S.J."/>
            <person name="Dannebaum R.O."/>
            <person name="Kuo R.C."/>
            <person name="Labutti K."/>
            <person name="Haridas S."/>
            <person name="Kuo A."/>
            <person name="Salamov A."/>
            <person name="Ahrendt S.R."/>
            <person name="Lipzen A."/>
            <person name="Sullivan W."/>
            <person name="Andreopoulos W.B."/>
            <person name="Clum A."/>
            <person name="Lindquist E."/>
            <person name="Daum C."/>
            <person name="Ramamoorthy G.K."/>
            <person name="Gryganskyi A."/>
            <person name="Culley D."/>
            <person name="Magnuson J.K."/>
            <person name="James T.Y."/>
            <person name="O'Malley M.A."/>
            <person name="Stajich J.E."/>
            <person name="Spatafora J.W."/>
            <person name="Visel A."/>
            <person name="Grigoriev I.V."/>
        </authorList>
    </citation>
    <scope>NUCLEOTIDE SEQUENCE [LARGE SCALE GENOMIC DNA]</scope>
    <source>
        <strain evidence="2 3">JEL800</strain>
    </source>
</reference>
<comment type="caution">
    <text evidence="2">The sequence shown here is derived from an EMBL/GenBank/DDBJ whole genome shotgun (WGS) entry which is preliminary data.</text>
</comment>
<dbReference type="EMBL" id="MCGO01000007">
    <property type="protein sequence ID" value="ORY50371.1"/>
    <property type="molecule type" value="Genomic_DNA"/>
</dbReference>
<feature type="compositionally biased region" description="Basic and acidic residues" evidence="1">
    <location>
        <begin position="207"/>
        <end position="219"/>
    </location>
</feature>